<dbReference type="PANTHER" id="PTHR11860">
    <property type="entry name" value="POLYMERIC-IMMUNOGLOBULIN RECEPTOR"/>
    <property type="match status" value="1"/>
</dbReference>
<feature type="compositionally biased region" description="Basic and acidic residues" evidence="4">
    <location>
        <begin position="206"/>
        <end position="218"/>
    </location>
</feature>
<dbReference type="InterPro" id="IPR013783">
    <property type="entry name" value="Ig-like_fold"/>
</dbReference>
<dbReference type="GO" id="GO:0004888">
    <property type="term" value="F:transmembrane signaling receptor activity"/>
    <property type="evidence" value="ECO:0007669"/>
    <property type="project" value="TreeGrafter"/>
</dbReference>
<feature type="chain" id="PRO_5023925031" description="Immunoglobulin domain-containing protein" evidence="6">
    <location>
        <begin position="20"/>
        <end position="255"/>
    </location>
</feature>
<organism evidence="8 9">
    <name type="scientific">Etheostoma spectabile</name>
    <name type="common">orangethroat darter</name>
    <dbReference type="NCBI Taxonomy" id="54343"/>
    <lineage>
        <taxon>Eukaryota</taxon>
        <taxon>Metazoa</taxon>
        <taxon>Chordata</taxon>
        <taxon>Craniata</taxon>
        <taxon>Vertebrata</taxon>
        <taxon>Euteleostomi</taxon>
        <taxon>Actinopterygii</taxon>
        <taxon>Neopterygii</taxon>
        <taxon>Teleostei</taxon>
        <taxon>Neoteleostei</taxon>
        <taxon>Acanthomorphata</taxon>
        <taxon>Eupercaria</taxon>
        <taxon>Perciformes</taxon>
        <taxon>Percoidei</taxon>
        <taxon>Percidae</taxon>
        <taxon>Etheostomatinae</taxon>
        <taxon>Etheostoma</taxon>
    </lineage>
</organism>
<keyword evidence="9" id="KW-1185">Reference proteome</keyword>
<evidence type="ECO:0000256" key="3">
    <source>
        <dbReference type="ARBA" id="ARBA00023136"/>
    </source>
</evidence>
<dbReference type="AlphaFoldDB" id="A0A5J5DPB7"/>
<evidence type="ECO:0000256" key="2">
    <source>
        <dbReference type="ARBA" id="ARBA00022692"/>
    </source>
</evidence>
<dbReference type="Pfam" id="PF07686">
    <property type="entry name" value="V-set"/>
    <property type="match status" value="1"/>
</dbReference>
<comment type="subcellular location">
    <subcellularLocation>
        <location evidence="1">Membrane</location>
    </subcellularLocation>
</comment>
<name>A0A5J5DPB7_9PERO</name>
<keyword evidence="2 5" id="KW-0812">Transmembrane</keyword>
<evidence type="ECO:0000256" key="6">
    <source>
        <dbReference type="SAM" id="SignalP"/>
    </source>
</evidence>
<dbReference type="Proteomes" id="UP000327493">
    <property type="component" value="Chromosome 2"/>
</dbReference>
<feature type="domain" description="Immunoglobulin" evidence="7">
    <location>
        <begin position="22"/>
        <end position="127"/>
    </location>
</feature>
<protein>
    <recommendedName>
        <fullName evidence="7">Immunoglobulin domain-containing protein</fullName>
    </recommendedName>
</protein>
<evidence type="ECO:0000313" key="9">
    <source>
        <dbReference type="Proteomes" id="UP000327493"/>
    </source>
</evidence>
<dbReference type="OrthoDB" id="8442846at2759"/>
<proteinExistence type="predicted"/>
<evidence type="ECO:0000256" key="5">
    <source>
        <dbReference type="SAM" id="Phobius"/>
    </source>
</evidence>
<keyword evidence="6" id="KW-0732">Signal</keyword>
<reference evidence="8 9" key="1">
    <citation type="submission" date="2019-08" db="EMBL/GenBank/DDBJ databases">
        <title>A chromosome-level genome assembly, high-density linkage maps, and genome scans reveal the genomic architecture of hybrid incompatibilities underlying speciation via character displacement in darters (Percidae: Etheostominae).</title>
        <authorList>
            <person name="Moran R.L."/>
            <person name="Catchen J.M."/>
            <person name="Fuller R.C."/>
        </authorList>
    </citation>
    <scope>NUCLEOTIDE SEQUENCE [LARGE SCALE GENOMIC DNA]</scope>
    <source>
        <strain evidence="8">EspeVRDwgs_2016</strain>
        <tissue evidence="8">Muscle</tissue>
    </source>
</reference>
<dbReference type="Gene3D" id="2.60.40.10">
    <property type="entry name" value="Immunoglobulins"/>
    <property type="match status" value="1"/>
</dbReference>
<dbReference type="EMBL" id="VOFY01000002">
    <property type="protein sequence ID" value="KAA8595102.1"/>
    <property type="molecule type" value="Genomic_DNA"/>
</dbReference>
<feature type="compositionally biased region" description="Low complexity" evidence="4">
    <location>
        <begin position="129"/>
        <end position="145"/>
    </location>
</feature>
<gene>
    <name evidence="8" type="ORF">FQN60_012237</name>
</gene>
<keyword evidence="5" id="KW-1133">Transmembrane helix</keyword>
<evidence type="ECO:0000313" key="8">
    <source>
        <dbReference type="EMBL" id="KAA8595102.1"/>
    </source>
</evidence>
<evidence type="ECO:0000259" key="7">
    <source>
        <dbReference type="SMART" id="SM00409"/>
    </source>
</evidence>
<evidence type="ECO:0000256" key="4">
    <source>
        <dbReference type="SAM" id="MobiDB-lite"/>
    </source>
</evidence>
<feature type="compositionally biased region" description="Low complexity" evidence="4">
    <location>
        <begin position="155"/>
        <end position="166"/>
    </location>
</feature>
<dbReference type="GO" id="GO:0005886">
    <property type="term" value="C:plasma membrane"/>
    <property type="evidence" value="ECO:0007669"/>
    <property type="project" value="TreeGrafter"/>
</dbReference>
<dbReference type="InterPro" id="IPR050671">
    <property type="entry name" value="CD300_family_receptors"/>
</dbReference>
<dbReference type="PANTHER" id="PTHR11860:SF87">
    <property type="entry name" value="CMRF35-LIKE MOLECULE 8"/>
    <property type="match status" value="1"/>
</dbReference>
<feature type="region of interest" description="Disordered" evidence="4">
    <location>
        <begin position="129"/>
        <end position="166"/>
    </location>
</feature>
<dbReference type="InterPro" id="IPR036179">
    <property type="entry name" value="Ig-like_dom_sf"/>
</dbReference>
<comment type="caution">
    <text evidence="8">The sequence shown here is derived from an EMBL/GenBank/DDBJ whole genome shotgun (WGS) entry which is preliminary data.</text>
</comment>
<dbReference type="InterPro" id="IPR013106">
    <property type="entry name" value="Ig_V-set"/>
</dbReference>
<dbReference type="SMART" id="SM00409">
    <property type="entry name" value="IG"/>
    <property type="match status" value="1"/>
</dbReference>
<feature type="region of interest" description="Disordered" evidence="4">
    <location>
        <begin position="206"/>
        <end position="255"/>
    </location>
</feature>
<feature type="transmembrane region" description="Helical" evidence="5">
    <location>
        <begin position="174"/>
        <end position="195"/>
    </location>
</feature>
<dbReference type="SUPFAM" id="SSF48726">
    <property type="entry name" value="Immunoglobulin"/>
    <property type="match status" value="1"/>
</dbReference>
<sequence length="255" mass="27534">MMIIHVVVVCCFSVVCAEASEVLEVSGHVGGQVSIHCSGSWTTNNSSEHYHMYFCKGVCSRESILIQPARKRLAGAQRGRYSMEVNRGDGAFKVTIKRLKRVDAGTYCCGVEKTFNVLHQEVNLIVVETSTVPHQSPPSTTTQQTKAETLPPGSFPSSTKPSPAASTHLKDTTVVIIVSVSLALLVCAIIPLIFYGNCRRNLEGQNKGESDHCEEHAEVASTPAAVRLRSLEPGADPESSIRDASHQALDSKSLD</sequence>
<evidence type="ECO:0000256" key="1">
    <source>
        <dbReference type="ARBA" id="ARBA00004370"/>
    </source>
</evidence>
<feature type="signal peptide" evidence="6">
    <location>
        <begin position="1"/>
        <end position="19"/>
    </location>
</feature>
<dbReference type="InterPro" id="IPR003599">
    <property type="entry name" value="Ig_sub"/>
</dbReference>
<accession>A0A5J5DPB7</accession>
<keyword evidence="3 5" id="KW-0472">Membrane</keyword>